<evidence type="ECO:0000313" key="5">
    <source>
        <dbReference type="Proteomes" id="UP000489600"/>
    </source>
</evidence>
<sequence length="184" mass="19759">MFAGNLIGMSLFWSENAGTTLLDAIKAAVGDKTEVIYEKSPSEETLASSEGFSYAIVAVGEEPYAETMGDNSELIIPFNGSDIATAVAEKIPTLMILFSGRPMVLEPPVLEKTEALVAAWLPGSEGQGMADVIFGDYDFQGKLPVSWFKRVDQLPLNADAKLYDPLFPLGYGLNCNSGQTLNPV</sequence>
<gene>
    <name evidence="4" type="ORF">ANE_LOCUS15014</name>
</gene>
<dbReference type="PANTHER" id="PTHR30620:SF87">
    <property type="entry name" value="BETA-GLUCOSIDASE"/>
    <property type="match status" value="1"/>
</dbReference>
<dbReference type="OrthoDB" id="416222at2759"/>
<evidence type="ECO:0000256" key="1">
    <source>
        <dbReference type="ARBA" id="ARBA00022801"/>
    </source>
</evidence>
<protein>
    <recommendedName>
        <fullName evidence="3">Glycoside hydrolase family 3 C-terminal domain-containing protein</fullName>
    </recommendedName>
</protein>
<dbReference type="InterPro" id="IPR002772">
    <property type="entry name" value="Glyco_hydro_3_C"/>
</dbReference>
<evidence type="ECO:0000256" key="2">
    <source>
        <dbReference type="ARBA" id="ARBA00023295"/>
    </source>
</evidence>
<dbReference type="GO" id="GO:0008422">
    <property type="term" value="F:beta-glucosidase activity"/>
    <property type="evidence" value="ECO:0007669"/>
    <property type="project" value="TreeGrafter"/>
</dbReference>
<keyword evidence="1" id="KW-0378">Hydrolase</keyword>
<dbReference type="Gene3D" id="3.40.50.1700">
    <property type="entry name" value="Glycoside hydrolase family 3 C-terminal domain"/>
    <property type="match status" value="1"/>
</dbReference>
<proteinExistence type="predicted"/>
<dbReference type="AlphaFoldDB" id="A0A565BTB4"/>
<feature type="domain" description="Glycoside hydrolase family 3 C-terminal" evidence="3">
    <location>
        <begin position="15"/>
        <end position="174"/>
    </location>
</feature>
<dbReference type="EMBL" id="CABITT030000005">
    <property type="protein sequence ID" value="VVB04570.1"/>
    <property type="molecule type" value="Genomic_DNA"/>
</dbReference>
<name>A0A565BTB4_9BRAS</name>
<dbReference type="Proteomes" id="UP000489600">
    <property type="component" value="Unassembled WGS sequence"/>
</dbReference>
<organism evidence="4 5">
    <name type="scientific">Arabis nemorensis</name>
    <dbReference type="NCBI Taxonomy" id="586526"/>
    <lineage>
        <taxon>Eukaryota</taxon>
        <taxon>Viridiplantae</taxon>
        <taxon>Streptophyta</taxon>
        <taxon>Embryophyta</taxon>
        <taxon>Tracheophyta</taxon>
        <taxon>Spermatophyta</taxon>
        <taxon>Magnoliopsida</taxon>
        <taxon>eudicotyledons</taxon>
        <taxon>Gunneridae</taxon>
        <taxon>Pentapetalae</taxon>
        <taxon>rosids</taxon>
        <taxon>malvids</taxon>
        <taxon>Brassicales</taxon>
        <taxon>Brassicaceae</taxon>
        <taxon>Arabideae</taxon>
        <taxon>Arabis</taxon>
    </lineage>
</organism>
<comment type="caution">
    <text evidence="4">The sequence shown here is derived from an EMBL/GenBank/DDBJ whole genome shotgun (WGS) entry which is preliminary data.</text>
</comment>
<dbReference type="SUPFAM" id="SSF52279">
    <property type="entry name" value="Beta-D-glucan exohydrolase, C-terminal domain"/>
    <property type="match status" value="1"/>
</dbReference>
<dbReference type="InterPro" id="IPR051915">
    <property type="entry name" value="Cellulose_Degrad_GH3"/>
</dbReference>
<keyword evidence="5" id="KW-1185">Reference proteome</keyword>
<reference evidence="4" key="1">
    <citation type="submission" date="2019-07" db="EMBL/GenBank/DDBJ databases">
        <authorList>
            <person name="Dittberner H."/>
        </authorList>
    </citation>
    <scope>NUCLEOTIDE SEQUENCE [LARGE SCALE GENOMIC DNA]</scope>
</reference>
<dbReference type="Pfam" id="PF01915">
    <property type="entry name" value="Glyco_hydro_3_C"/>
    <property type="match status" value="1"/>
</dbReference>
<evidence type="ECO:0000259" key="3">
    <source>
        <dbReference type="Pfam" id="PF01915"/>
    </source>
</evidence>
<dbReference type="PANTHER" id="PTHR30620">
    <property type="entry name" value="PERIPLASMIC BETA-GLUCOSIDASE-RELATED"/>
    <property type="match status" value="1"/>
</dbReference>
<evidence type="ECO:0000313" key="4">
    <source>
        <dbReference type="EMBL" id="VVB04570.1"/>
    </source>
</evidence>
<keyword evidence="2" id="KW-0326">Glycosidase</keyword>
<accession>A0A565BTB4</accession>
<dbReference type="GO" id="GO:0009251">
    <property type="term" value="P:glucan catabolic process"/>
    <property type="evidence" value="ECO:0007669"/>
    <property type="project" value="TreeGrafter"/>
</dbReference>
<dbReference type="InterPro" id="IPR036881">
    <property type="entry name" value="Glyco_hydro_3_C_sf"/>
</dbReference>